<accession>A0A6C0ACN1</accession>
<dbReference type="Gene3D" id="3.50.50.80">
    <property type="entry name" value="Ubiquitin-activating enzyme E1, inactive adenylation domain, subdomain 1"/>
    <property type="match status" value="1"/>
</dbReference>
<dbReference type="NCBIfam" id="TIGR01408">
    <property type="entry name" value="Ube1"/>
    <property type="match status" value="1"/>
</dbReference>
<dbReference type="FunFam" id="3.50.50.80:FF:000001">
    <property type="entry name" value="ubiquitin-like modifier-activating enzyme 1"/>
    <property type="match status" value="1"/>
</dbReference>
<protein>
    <recommendedName>
        <fullName evidence="4">Ubiquitin-activating enzyme E1 C-terminal domain-containing protein</fullName>
    </recommendedName>
</protein>
<dbReference type="Gene3D" id="1.10.10.2660">
    <property type="entry name" value="Ubiquitin-activating enzyme E1, SCCH domain"/>
    <property type="match status" value="1"/>
</dbReference>
<dbReference type="Gene3D" id="3.40.50.720">
    <property type="entry name" value="NAD(P)-binding Rossmann-like Domain"/>
    <property type="match status" value="1"/>
</dbReference>
<dbReference type="Gene3D" id="3.40.50.12550">
    <property type="entry name" value="Ubiquitin-activating enzyme E1, inactive adenylation domain, subdomain 2"/>
    <property type="match status" value="1"/>
</dbReference>
<dbReference type="EMBL" id="MN740545">
    <property type="protein sequence ID" value="QHS77351.1"/>
    <property type="molecule type" value="Genomic_DNA"/>
</dbReference>
<dbReference type="GO" id="GO:0016925">
    <property type="term" value="P:protein sumoylation"/>
    <property type="evidence" value="ECO:0007669"/>
    <property type="project" value="TreeGrafter"/>
</dbReference>
<dbReference type="InterPro" id="IPR045886">
    <property type="entry name" value="ThiF/MoeB/HesA"/>
</dbReference>
<dbReference type="InterPro" id="IPR035985">
    <property type="entry name" value="Ubiquitin-activating_enz"/>
</dbReference>
<dbReference type="GO" id="GO:0019948">
    <property type="term" value="F:SUMO activating enzyme activity"/>
    <property type="evidence" value="ECO:0007669"/>
    <property type="project" value="TreeGrafter"/>
</dbReference>
<evidence type="ECO:0000256" key="2">
    <source>
        <dbReference type="ARBA" id="ARBA00005673"/>
    </source>
</evidence>
<comment type="similarity">
    <text evidence="2">Belongs to the ubiquitin-activating E1 family.</text>
</comment>
<dbReference type="GO" id="GO:0031510">
    <property type="term" value="C:SUMO activating enzyme complex"/>
    <property type="evidence" value="ECO:0007669"/>
    <property type="project" value="TreeGrafter"/>
</dbReference>
<proteinExistence type="inferred from homology"/>
<dbReference type="PANTHER" id="PTHR10953">
    <property type="entry name" value="UBIQUITIN-ACTIVATING ENZYME E1"/>
    <property type="match status" value="1"/>
</dbReference>
<dbReference type="AlphaFoldDB" id="A0A6C0ACN1"/>
<name>A0A6C0ACN1_9ZZZZ</name>
<dbReference type="Gene3D" id="2.40.30.180">
    <property type="entry name" value="Ubiquitin-activating enzyme E1, FCCH domain"/>
    <property type="match status" value="1"/>
</dbReference>
<dbReference type="PRINTS" id="PR01849">
    <property type="entry name" value="UBIQUITINACT"/>
</dbReference>
<sequence>MTDSGSSDNIDRNLYSRQLYAIGEEAMKKITDSKVFISGMDGLGVEIAKNTILTGAKKVTVHDLKTVNIKDLGANYYLGLNSLDKKRGEEVLKKLSELNSYVETDSYNEEITQDFLKQFTVAVFVNYPEEKKIYYNKLCRQEGIKFIAVDSISVFGSIFVDFGDSFTVYDSNGEEPKEGIIDKLICDTDVVVKCIEKQMHGMSSGDHVKLILNSTKLENSYEIKVIDSSTFKIELTDSLEDFLKGFEFKTGEFKQEKQATNIKFKSYPEASREPTFMNEDFLHPNINKVLHTCFLLKDSESFIESFNSKYKSLYKEDTLSEKDKRVIQVFKSTRDTELVFTNSIIGGWVAQEVIKGCSGKFNPIHQFMYFEATDSISDKIDFTHKVEESKYFFIEKIFGNEFLTKLMDANTFVVGSGAIGCELLKNIATAGLSCGKGKTIVTDMDSIEKSNLNRQFLFREKDIGHMKSECATRAVKEMNPDFNVESHNNRVGIETLTIYNDKFFSKLNFVMNALDNIEARRFVDSLCLRYRLPLLESGTQGPKGNTQDIITDLTESYQDTVDPPEQGYAACTIKTFPNKIEHTIQWAKEGFSLFEEKPINVKKYLDNPNMIENMSSTNLRGLHRDAKEILEENLCLSFDDCILNSLKRWHIDYRDQIKEIIQKFPEDHKNEDGTFFWSGSKKMPCPLEFDINNNEHVKYVFAMSNLFADLYNINKCHDIFTVKDMIHNQLPKISETIRDNIKIAKDEKELEEFNKQDDEDGMTLEELKNSLPNPDKFKDLQLNPLEFEKDDDTNFHVDFITASSNMRALNYNIETVDRHKTKGIAGKIIPALATTTSIVAGLVCLEMCKIINCENNIEKYRNYFLNLAIPFLAYSEPGPAKTFDFNGTKFSSWNSQKIVRGNKTIRELIEDITKDISNGNEATIVDSLLYNSETALYMEATMSFSKRMKERMDKSVLEVIKEITGKEPEQIPIELSAVCTEYEEDDDSEEQFFTILYYPN</sequence>
<dbReference type="Pfam" id="PF00899">
    <property type="entry name" value="ThiF"/>
    <property type="match status" value="2"/>
</dbReference>
<evidence type="ECO:0000256" key="1">
    <source>
        <dbReference type="ARBA" id="ARBA00004906"/>
    </source>
</evidence>
<dbReference type="InterPro" id="IPR042449">
    <property type="entry name" value="Ub-E1_IAD_1"/>
</dbReference>
<dbReference type="InterPro" id="IPR042063">
    <property type="entry name" value="Ubi_acti_E1_SCCH"/>
</dbReference>
<dbReference type="InterPro" id="IPR000594">
    <property type="entry name" value="ThiF_NAD_FAD-bd"/>
</dbReference>
<dbReference type="SMART" id="SM00985">
    <property type="entry name" value="UBA_e1_C"/>
    <property type="match status" value="1"/>
</dbReference>
<dbReference type="UniPathway" id="UPA00143"/>
<keyword evidence="3" id="KW-0436">Ligase</keyword>
<dbReference type="InterPro" id="IPR042302">
    <property type="entry name" value="E1_FCCH_sf"/>
</dbReference>
<dbReference type="InterPro" id="IPR000011">
    <property type="entry name" value="UBQ/SUMO-activ_enz_E1-like"/>
</dbReference>
<dbReference type="GO" id="GO:0016567">
    <property type="term" value="P:protein ubiquitination"/>
    <property type="evidence" value="ECO:0007669"/>
    <property type="project" value="UniProtKB-UniPathway"/>
</dbReference>
<evidence type="ECO:0000313" key="5">
    <source>
        <dbReference type="EMBL" id="QHS77351.1"/>
    </source>
</evidence>
<dbReference type="PANTHER" id="PTHR10953:SF4">
    <property type="entry name" value="UBIQUITIN-ACTIVATING ENZYME E1 C-TERMINAL DOMAIN-CONTAINING PROTEIN"/>
    <property type="match status" value="1"/>
</dbReference>
<organism evidence="5">
    <name type="scientific">viral metagenome</name>
    <dbReference type="NCBI Taxonomy" id="1070528"/>
    <lineage>
        <taxon>unclassified sequences</taxon>
        <taxon>metagenomes</taxon>
        <taxon>organismal metagenomes</taxon>
    </lineage>
</organism>
<comment type="pathway">
    <text evidence="1">Protein modification; protein ubiquitination.</text>
</comment>
<dbReference type="Pfam" id="PF10585">
    <property type="entry name" value="UBA_E1_SCCH"/>
    <property type="match status" value="1"/>
</dbReference>
<evidence type="ECO:0000259" key="4">
    <source>
        <dbReference type="SMART" id="SM00985"/>
    </source>
</evidence>
<evidence type="ECO:0000256" key="3">
    <source>
        <dbReference type="ARBA" id="ARBA00022598"/>
    </source>
</evidence>
<reference evidence="5" key="1">
    <citation type="journal article" date="2020" name="Nature">
        <title>Giant virus diversity and host interactions through global metagenomics.</title>
        <authorList>
            <person name="Schulz F."/>
            <person name="Roux S."/>
            <person name="Paez-Espino D."/>
            <person name="Jungbluth S."/>
            <person name="Walsh D.A."/>
            <person name="Denef V.J."/>
            <person name="McMahon K.D."/>
            <person name="Konstantinidis K.T."/>
            <person name="Eloe-Fadrosh E.A."/>
            <person name="Kyrpides N.C."/>
            <person name="Woyke T."/>
        </authorList>
    </citation>
    <scope>NUCLEOTIDE SEQUENCE</scope>
    <source>
        <strain evidence="5">GVMAG-S-1004661-13</strain>
    </source>
</reference>
<dbReference type="SUPFAM" id="SSF69572">
    <property type="entry name" value="Activating enzymes of the ubiquitin-like proteins"/>
    <property type="match status" value="2"/>
</dbReference>
<dbReference type="GO" id="GO:0005737">
    <property type="term" value="C:cytoplasm"/>
    <property type="evidence" value="ECO:0007669"/>
    <property type="project" value="TreeGrafter"/>
</dbReference>
<dbReference type="InterPro" id="IPR019572">
    <property type="entry name" value="UBA_E1_SCCH"/>
</dbReference>
<dbReference type="InterPro" id="IPR018965">
    <property type="entry name" value="Ub-activating_enz_E1_C"/>
</dbReference>
<feature type="domain" description="Ubiquitin-activating enzyme E1 C-terminal" evidence="4">
    <location>
        <begin position="860"/>
        <end position="995"/>
    </location>
</feature>
<dbReference type="InterPro" id="IPR018075">
    <property type="entry name" value="UBQ-activ_enz_E1"/>
</dbReference>